<dbReference type="EMBL" id="VSRR010005265">
    <property type="protein sequence ID" value="MPC41990.1"/>
    <property type="molecule type" value="Genomic_DNA"/>
</dbReference>
<evidence type="ECO:0000313" key="2">
    <source>
        <dbReference type="EMBL" id="MPC41990.1"/>
    </source>
</evidence>
<feature type="compositionally biased region" description="Basic and acidic residues" evidence="1">
    <location>
        <begin position="32"/>
        <end position="56"/>
    </location>
</feature>
<comment type="caution">
    <text evidence="2">The sequence shown here is derived from an EMBL/GenBank/DDBJ whole genome shotgun (WGS) entry which is preliminary data.</text>
</comment>
<feature type="compositionally biased region" description="Basic and acidic residues" evidence="1">
    <location>
        <begin position="8"/>
        <end position="23"/>
    </location>
</feature>
<sequence length="85" mass="10124">MGQMVRTYQERRGVCGKEHRESLSIRQKKERKTREKLGDKSVWKKSEKSDTLRRPVTEAPWKSEGTPAHHQPWIEHTGYRKHRTA</sequence>
<proteinExistence type="predicted"/>
<evidence type="ECO:0000256" key="1">
    <source>
        <dbReference type="SAM" id="MobiDB-lite"/>
    </source>
</evidence>
<reference evidence="2 3" key="1">
    <citation type="submission" date="2019-05" db="EMBL/GenBank/DDBJ databases">
        <title>Another draft genome of Portunus trituberculatus and its Hox gene families provides insights of decapod evolution.</title>
        <authorList>
            <person name="Jeong J.-H."/>
            <person name="Song I."/>
            <person name="Kim S."/>
            <person name="Choi T."/>
            <person name="Kim D."/>
            <person name="Ryu S."/>
            <person name="Kim W."/>
        </authorList>
    </citation>
    <scope>NUCLEOTIDE SEQUENCE [LARGE SCALE GENOMIC DNA]</scope>
    <source>
        <tissue evidence="2">Muscle</tissue>
    </source>
</reference>
<name>A0A5B7F3K8_PORTR</name>
<evidence type="ECO:0000313" key="3">
    <source>
        <dbReference type="Proteomes" id="UP000324222"/>
    </source>
</evidence>
<dbReference type="AlphaFoldDB" id="A0A5B7F3K8"/>
<keyword evidence="3" id="KW-1185">Reference proteome</keyword>
<gene>
    <name evidence="2" type="ORF">E2C01_035602</name>
</gene>
<organism evidence="2 3">
    <name type="scientific">Portunus trituberculatus</name>
    <name type="common">Swimming crab</name>
    <name type="synonym">Neptunus trituberculatus</name>
    <dbReference type="NCBI Taxonomy" id="210409"/>
    <lineage>
        <taxon>Eukaryota</taxon>
        <taxon>Metazoa</taxon>
        <taxon>Ecdysozoa</taxon>
        <taxon>Arthropoda</taxon>
        <taxon>Crustacea</taxon>
        <taxon>Multicrustacea</taxon>
        <taxon>Malacostraca</taxon>
        <taxon>Eumalacostraca</taxon>
        <taxon>Eucarida</taxon>
        <taxon>Decapoda</taxon>
        <taxon>Pleocyemata</taxon>
        <taxon>Brachyura</taxon>
        <taxon>Eubrachyura</taxon>
        <taxon>Portunoidea</taxon>
        <taxon>Portunidae</taxon>
        <taxon>Portuninae</taxon>
        <taxon>Portunus</taxon>
    </lineage>
</organism>
<protein>
    <submittedName>
        <fullName evidence="2">Uncharacterized protein</fullName>
    </submittedName>
</protein>
<dbReference type="Proteomes" id="UP000324222">
    <property type="component" value="Unassembled WGS sequence"/>
</dbReference>
<accession>A0A5B7F3K8</accession>
<feature type="region of interest" description="Disordered" evidence="1">
    <location>
        <begin position="1"/>
        <end position="85"/>
    </location>
</feature>